<organism evidence="1 2">
    <name type="scientific">Naganishia adeliensis</name>
    <dbReference type="NCBI Taxonomy" id="92952"/>
    <lineage>
        <taxon>Eukaryota</taxon>
        <taxon>Fungi</taxon>
        <taxon>Dikarya</taxon>
        <taxon>Basidiomycota</taxon>
        <taxon>Agaricomycotina</taxon>
        <taxon>Tremellomycetes</taxon>
        <taxon>Filobasidiales</taxon>
        <taxon>Filobasidiaceae</taxon>
        <taxon>Naganishia</taxon>
    </lineage>
</organism>
<reference evidence="1" key="1">
    <citation type="submission" date="2023-04" db="EMBL/GenBank/DDBJ databases">
        <title>Draft Genome sequencing of Naganishia species isolated from polar environments using Oxford Nanopore Technology.</title>
        <authorList>
            <person name="Leo P."/>
            <person name="Venkateswaran K."/>
        </authorList>
    </citation>
    <scope>NUCLEOTIDE SEQUENCE</scope>
    <source>
        <strain evidence="1">MNA-CCFEE 5262</strain>
    </source>
</reference>
<proteinExistence type="predicted"/>
<dbReference type="EMBL" id="JASBWS010000223">
    <property type="protein sequence ID" value="KAJ9090845.1"/>
    <property type="molecule type" value="Genomic_DNA"/>
</dbReference>
<protein>
    <submittedName>
        <fullName evidence="1">Uncharacterized protein</fullName>
    </submittedName>
</protein>
<evidence type="ECO:0000313" key="1">
    <source>
        <dbReference type="EMBL" id="KAJ9090845.1"/>
    </source>
</evidence>
<keyword evidence="2" id="KW-1185">Reference proteome</keyword>
<evidence type="ECO:0000313" key="2">
    <source>
        <dbReference type="Proteomes" id="UP001230649"/>
    </source>
</evidence>
<sequence>MARQSEGPKPSFKAASAPSRMLWVGHKANVPMENSDVVQAKDLKPGEALVKVMYSGVCRTDLHAAKAGAGGGLGHLAVQYANLMGLRVIPIETGAVKKKLCEELGIEAWVDFKETKDIVAAIKNATEGGFGRHAAIVTSASPSGYEQALCYIRPGGTP</sequence>
<dbReference type="Proteomes" id="UP001230649">
    <property type="component" value="Unassembled WGS sequence"/>
</dbReference>
<gene>
    <name evidence="1" type="ORF">QFC20_007806</name>
</gene>
<comment type="caution">
    <text evidence="1">The sequence shown here is derived from an EMBL/GenBank/DDBJ whole genome shotgun (WGS) entry which is preliminary data.</text>
</comment>
<name>A0ACC2UVA8_9TREE</name>
<accession>A0ACC2UVA8</accession>